<accession>A0A834U713</accession>
<evidence type="ECO:0000256" key="1">
    <source>
        <dbReference type="SAM" id="MobiDB-lite"/>
    </source>
</evidence>
<dbReference type="Proteomes" id="UP000617340">
    <property type="component" value="Unassembled WGS sequence"/>
</dbReference>
<dbReference type="EMBL" id="JACSDZ010000001">
    <property type="protein sequence ID" value="KAF7418877.1"/>
    <property type="molecule type" value="Genomic_DNA"/>
</dbReference>
<proteinExistence type="predicted"/>
<feature type="region of interest" description="Disordered" evidence="1">
    <location>
        <begin position="1"/>
        <end position="39"/>
    </location>
</feature>
<dbReference type="AlphaFoldDB" id="A0A834U713"/>
<evidence type="ECO:0000313" key="3">
    <source>
        <dbReference type="Proteomes" id="UP000617340"/>
    </source>
</evidence>
<reference evidence="2" key="1">
    <citation type="journal article" date="2020" name="G3 (Bethesda)">
        <title>High-Quality Assemblies for Three Invasive Social Wasps from the &lt;i&gt;Vespula&lt;/i&gt; Genus.</title>
        <authorList>
            <person name="Harrop T.W.R."/>
            <person name="Guhlin J."/>
            <person name="McLaughlin G.M."/>
            <person name="Permina E."/>
            <person name="Stockwell P."/>
            <person name="Gilligan J."/>
            <person name="Le Lec M.F."/>
            <person name="Gruber M.A.M."/>
            <person name="Quinn O."/>
            <person name="Lovegrove M."/>
            <person name="Duncan E.J."/>
            <person name="Remnant E.J."/>
            <person name="Van Eeckhoven J."/>
            <person name="Graham B."/>
            <person name="Knapp R.A."/>
            <person name="Langford K.W."/>
            <person name="Kronenberg Z."/>
            <person name="Press M.O."/>
            <person name="Eacker S.M."/>
            <person name="Wilson-Rankin E.E."/>
            <person name="Purcell J."/>
            <person name="Lester P.J."/>
            <person name="Dearden P.K."/>
        </authorList>
    </citation>
    <scope>NUCLEOTIDE SEQUENCE</scope>
    <source>
        <strain evidence="2">Linc-1</strain>
    </source>
</reference>
<name>A0A834U713_VESGE</name>
<gene>
    <name evidence="2" type="ORF">HZH68_001530</name>
</gene>
<feature type="compositionally biased region" description="Acidic residues" evidence="1">
    <location>
        <begin position="13"/>
        <end position="30"/>
    </location>
</feature>
<protein>
    <submittedName>
        <fullName evidence="2">Uncharacterized protein</fullName>
    </submittedName>
</protein>
<organism evidence="2 3">
    <name type="scientific">Vespula germanica</name>
    <name type="common">German yellow jacket</name>
    <name type="synonym">Paravespula germanica</name>
    <dbReference type="NCBI Taxonomy" id="30212"/>
    <lineage>
        <taxon>Eukaryota</taxon>
        <taxon>Metazoa</taxon>
        <taxon>Ecdysozoa</taxon>
        <taxon>Arthropoda</taxon>
        <taxon>Hexapoda</taxon>
        <taxon>Insecta</taxon>
        <taxon>Pterygota</taxon>
        <taxon>Neoptera</taxon>
        <taxon>Endopterygota</taxon>
        <taxon>Hymenoptera</taxon>
        <taxon>Apocrita</taxon>
        <taxon>Aculeata</taxon>
        <taxon>Vespoidea</taxon>
        <taxon>Vespidae</taxon>
        <taxon>Vespinae</taxon>
        <taxon>Vespula</taxon>
    </lineage>
</organism>
<evidence type="ECO:0000313" key="2">
    <source>
        <dbReference type="EMBL" id="KAF7418877.1"/>
    </source>
</evidence>
<sequence>MLGAGGTGRKEKEEEEEEEEDDDDDDDDDDQPKSSRSRGHREFLIDDVFWKVGARVDKGNVRISQRNVFRAFRMDINSERGRSVLAVRPSVPRSPDVIATSSDAATIPDF</sequence>
<keyword evidence="3" id="KW-1185">Reference proteome</keyword>
<comment type="caution">
    <text evidence="2">The sequence shown here is derived from an EMBL/GenBank/DDBJ whole genome shotgun (WGS) entry which is preliminary data.</text>
</comment>